<comment type="caution">
    <text evidence="5">The sequence shown here is derived from an EMBL/GenBank/DDBJ whole genome shotgun (WGS) entry which is preliminary data.</text>
</comment>
<dbReference type="PANTHER" id="PTHR36427:SF3">
    <property type="entry name" value="LARGE RIBOSOMAL SUBUNIT PROTEIN UL1M"/>
    <property type="match status" value="1"/>
</dbReference>
<dbReference type="GO" id="GO:0005840">
    <property type="term" value="C:ribosome"/>
    <property type="evidence" value="ECO:0007669"/>
    <property type="project" value="UniProtKB-KW"/>
</dbReference>
<keyword evidence="2 5" id="KW-0689">Ribosomal protein</keyword>
<dbReference type="PANTHER" id="PTHR36427">
    <property type="entry name" value="54S RIBOSOMAL PROTEIN L1, MITOCHONDRIAL"/>
    <property type="match status" value="1"/>
</dbReference>
<comment type="similarity">
    <text evidence="1">Belongs to the universal ribosomal protein uL1 family.</text>
</comment>
<dbReference type="Gene3D" id="3.40.50.790">
    <property type="match status" value="1"/>
</dbReference>
<dbReference type="Gene3D" id="3.30.190.20">
    <property type="match status" value="1"/>
</dbReference>
<evidence type="ECO:0000313" key="5">
    <source>
        <dbReference type="EMBL" id="KAK2962787.1"/>
    </source>
</evidence>
<accession>A0ABQ9YGA4</accession>
<evidence type="ECO:0000256" key="3">
    <source>
        <dbReference type="ARBA" id="ARBA00023274"/>
    </source>
</evidence>
<evidence type="ECO:0000256" key="4">
    <source>
        <dbReference type="SAM" id="MobiDB-lite"/>
    </source>
</evidence>
<feature type="region of interest" description="Disordered" evidence="4">
    <location>
        <begin position="1"/>
        <end position="134"/>
    </location>
</feature>
<feature type="compositionally biased region" description="Polar residues" evidence="4">
    <location>
        <begin position="1"/>
        <end position="13"/>
    </location>
</feature>
<dbReference type="InterPro" id="IPR016095">
    <property type="entry name" value="Ribosomal_uL1_3-a/b-sand"/>
</dbReference>
<dbReference type="SUPFAM" id="SSF56808">
    <property type="entry name" value="Ribosomal protein L1"/>
    <property type="match status" value="1"/>
</dbReference>
<sequence length="418" mass="47550">MPLLNPNQTPTRTRSFEPPTDVNHQTNRSTEEATPTALSTTAHNSNENPSQARTTDSDDRQLNHTEIRTPTSIRSTHSRHSSRSHRSNPSSSPKKQAPIPNSHLFGKNSKSFTSQQHSDQTESESDPELPESLGTSFESEDIRLAKGSQSFHVILKLDKEQRLFFLTFRSNFNREHAYEGTITFFRETILEQTSQSAKSKKSTRKLDGDTLRSALQFLRDYQKKTPRKFVETIELQISLKNYDPNTDKRFSGSIALPVIPCPRRTVCVLADAHHEEICQAKGIPFMTVNQLKDLKKEKSLVRKLGHKYDYFLASDSLIKQLPRLLGPTLNKMGKFPAVLTHNDDITAKMNEIKSSVKFQLKKALVLNVPVARLDMSDQDITRNVSIAINFLCSLLKKNWQNIKHIHMKATMSPARLIY</sequence>
<dbReference type="EMBL" id="JARBJD010000009">
    <property type="protein sequence ID" value="KAK2962787.1"/>
    <property type="molecule type" value="Genomic_DNA"/>
</dbReference>
<feature type="compositionally biased region" description="Basic residues" evidence="4">
    <location>
        <begin position="76"/>
        <end position="86"/>
    </location>
</feature>
<dbReference type="InterPro" id="IPR028364">
    <property type="entry name" value="Ribosomal_uL1/biogenesis"/>
</dbReference>
<protein>
    <submittedName>
        <fullName evidence="5">60S ribosomal protein L10a</fullName>
    </submittedName>
</protein>
<evidence type="ECO:0000256" key="1">
    <source>
        <dbReference type="ARBA" id="ARBA00010531"/>
    </source>
</evidence>
<feature type="compositionally biased region" description="Polar residues" evidence="4">
    <location>
        <begin position="22"/>
        <end position="54"/>
    </location>
</feature>
<dbReference type="InterPro" id="IPR023674">
    <property type="entry name" value="Ribosomal_uL1-like"/>
</dbReference>
<feature type="compositionally biased region" description="Basic and acidic residues" evidence="4">
    <location>
        <begin position="55"/>
        <end position="67"/>
    </location>
</feature>
<gene>
    <name evidence="5" type="ORF">BLNAU_2222</name>
</gene>
<dbReference type="Pfam" id="PF00687">
    <property type="entry name" value="Ribosomal_L1"/>
    <property type="match status" value="1"/>
</dbReference>
<proteinExistence type="inferred from homology"/>
<keyword evidence="6" id="KW-1185">Reference proteome</keyword>
<dbReference type="CDD" id="cd00403">
    <property type="entry name" value="Ribosomal_L1"/>
    <property type="match status" value="1"/>
</dbReference>
<feature type="compositionally biased region" description="Polar residues" evidence="4">
    <location>
        <begin position="108"/>
        <end position="118"/>
    </location>
</feature>
<reference evidence="5 6" key="1">
    <citation type="journal article" date="2022" name="bioRxiv">
        <title>Genomics of Preaxostyla Flagellates Illuminates Evolutionary Transitions and the Path Towards Mitochondrial Loss.</title>
        <authorList>
            <person name="Novak L.V.F."/>
            <person name="Treitli S.C."/>
            <person name="Pyrih J."/>
            <person name="Halakuc P."/>
            <person name="Pipaliya S.V."/>
            <person name="Vacek V."/>
            <person name="Brzon O."/>
            <person name="Soukal P."/>
            <person name="Eme L."/>
            <person name="Dacks J.B."/>
            <person name="Karnkowska A."/>
            <person name="Elias M."/>
            <person name="Hampl V."/>
        </authorList>
    </citation>
    <scope>NUCLEOTIDE SEQUENCE [LARGE SCALE GENOMIC DNA]</scope>
    <source>
        <strain evidence="5">NAU3</strain>
        <tissue evidence="5">Gut</tissue>
    </source>
</reference>
<keyword evidence="3" id="KW-0687">Ribonucleoprotein</keyword>
<evidence type="ECO:0000313" key="6">
    <source>
        <dbReference type="Proteomes" id="UP001281761"/>
    </source>
</evidence>
<dbReference type="Proteomes" id="UP001281761">
    <property type="component" value="Unassembled WGS sequence"/>
</dbReference>
<name>A0ABQ9YGA4_9EUKA</name>
<organism evidence="5 6">
    <name type="scientific">Blattamonas nauphoetae</name>
    <dbReference type="NCBI Taxonomy" id="2049346"/>
    <lineage>
        <taxon>Eukaryota</taxon>
        <taxon>Metamonada</taxon>
        <taxon>Preaxostyla</taxon>
        <taxon>Oxymonadida</taxon>
        <taxon>Blattamonas</taxon>
    </lineage>
</organism>
<evidence type="ECO:0000256" key="2">
    <source>
        <dbReference type="ARBA" id="ARBA00022980"/>
    </source>
</evidence>